<evidence type="ECO:0000256" key="1">
    <source>
        <dbReference type="SAM" id="MobiDB-lite"/>
    </source>
</evidence>
<dbReference type="InterPro" id="IPR019835">
    <property type="entry name" value="SWIB_domain"/>
</dbReference>
<accession>A0A9P1GWT1</accession>
<name>A0A9P1GWT1_9PEZI</name>
<dbReference type="InterPro" id="IPR036885">
    <property type="entry name" value="SWIB_MDM2_dom_sf"/>
</dbReference>
<keyword evidence="4" id="KW-1185">Reference proteome</keyword>
<organism evidence="3 4">
    <name type="scientific">Parascedosporium putredinis</name>
    <dbReference type="NCBI Taxonomy" id="1442378"/>
    <lineage>
        <taxon>Eukaryota</taxon>
        <taxon>Fungi</taxon>
        <taxon>Dikarya</taxon>
        <taxon>Ascomycota</taxon>
        <taxon>Pezizomycotina</taxon>
        <taxon>Sordariomycetes</taxon>
        <taxon>Hypocreomycetidae</taxon>
        <taxon>Microascales</taxon>
        <taxon>Microascaceae</taxon>
        <taxon>Parascedosporium</taxon>
    </lineage>
</organism>
<proteinExistence type="predicted"/>
<evidence type="ECO:0000259" key="2">
    <source>
        <dbReference type="PROSITE" id="PS51925"/>
    </source>
</evidence>
<feature type="compositionally biased region" description="Low complexity" evidence="1">
    <location>
        <begin position="1"/>
        <end position="18"/>
    </location>
</feature>
<dbReference type="EMBL" id="CALLCH030000003">
    <property type="protein sequence ID" value="CAI4211770.1"/>
    <property type="molecule type" value="Genomic_DNA"/>
</dbReference>
<gene>
    <name evidence="3" type="ORF">PPNO1_LOCUS1545</name>
</gene>
<dbReference type="SMART" id="SM00151">
    <property type="entry name" value="SWIB"/>
    <property type="match status" value="1"/>
</dbReference>
<dbReference type="Gene3D" id="1.10.245.10">
    <property type="entry name" value="SWIB/MDM2 domain"/>
    <property type="match status" value="1"/>
</dbReference>
<feature type="domain" description="DM2" evidence="2">
    <location>
        <begin position="223"/>
        <end position="294"/>
    </location>
</feature>
<comment type="caution">
    <text evidence="3">The sequence shown here is derived from an EMBL/GenBank/DDBJ whole genome shotgun (WGS) entry which is preliminary data.</text>
</comment>
<dbReference type="PANTHER" id="PTHR13844">
    <property type="entry name" value="SWI/SNF-RELATED MATRIX-ASSOCIATED ACTIN-DEPENDENT REGULATOR OF CHROMATIN SUBFAMILY D"/>
    <property type="match status" value="1"/>
</dbReference>
<dbReference type="CDD" id="cd10568">
    <property type="entry name" value="SWIB_like"/>
    <property type="match status" value="1"/>
</dbReference>
<protein>
    <recommendedName>
        <fullName evidence="2">DM2 domain-containing protein</fullName>
    </recommendedName>
</protein>
<dbReference type="PROSITE" id="PS51925">
    <property type="entry name" value="SWIB_MDM2"/>
    <property type="match status" value="1"/>
</dbReference>
<sequence>MQGQYRQYPQTPQRQGQTASQRRGGIGPMMSAGPHPSVPLTQAQIAQQQQAQAQANELAKRRSRKPTDKAMPEGIEDTTIDPELVALYSSLRAYERRLDATLARKRLDIIDNASRYLKHRRTLRLWISNTIQDQPWQSSDLNVDTFDFSNNLESTYTVRMEGRLLNDEFQQSLKYGEGDDQWKKAERSTTSSNLPHTTDFDEFTFKRNGDDNMNITINLARHDEPERFLLSPELAAVVDMDEATRQEAMMGIWEYIRYAGLQEDEEKRNFRCDDFLKRVINRGDIGHIPFWANT</sequence>
<evidence type="ECO:0000313" key="4">
    <source>
        <dbReference type="Proteomes" id="UP000838763"/>
    </source>
</evidence>
<dbReference type="Proteomes" id="UP000838763">
    <property type="component" value="Unassembled WGS sequence"/>
</dbReference>
<dbReference type="Pfam" id="PF02201">
    <property type="entry name" value="SWIB"/>
    <property type="match status" value="1"/>
</dbReference>
<evidence type="ECO:0000313" key="3">
    <source>
        <dbReference type="EMBL" id="CAI4211770.1"/>
    </source>
</evidence>
<dbReference type="AlphaFoldDB" id="A0A9P1GWT1"/>
<feature type="region of interest" description="Disordered" evidence="1">
    <location>
        <begin position="1"/>
        <end position="74"/>
    </location>
</feature>
<dbReference type="OrthoDB" id="10263741at2759"/>
<reference evidence="3" key="1">
    <citation type="submission" date="2022-11" db="EMBL/GenBank/DDBJ databases">
        <authorList>
            <person name="Scott C."/>
            <person name="Bruce N."/>
        </authorList>
    </citation>
    <scope>NUCLEOTIDE SEQUENCE</scope>
</reference>
<dbReference type="InterPro" id="IPR003121">
    <property type="entry name" value="SWIB_MDM2_domain"/>
</dbReference>
<feature type="compositionally biased region" description="Low complexity" evidence="1">
    <location>
        <begin position="42"/>
        <end position="55"/>
    </location>
</feature>
<dbReference type="SUPFAM" id="SSF47592">
    <property type="entry name" value="SWIB/MDM2 domain"/>
    <property type="match status" value="1"/>
</dbReference>